<proteinExistence type="inferred from homology"/>
<keyword evidence="2 3" id="KW-0496">Mitochondrion</keyword>
<accession>A0A1I8M1V4</accession>
<dbReference type="GO" id="GO:0006450">
    <property type="term" value="P:regulation of translational fidelity"/>
    <property type="evidence" value="ECO:0007669"/>
    <property type="project" value="InterPro"/>
</dbReference>
<protein>
    <recommendedName>
        <fullName evidence="3">Glutamyl-tRNA(Gln) amidotransferase subunit C, mitochondrial</fullName>
        <shortName evidence="3">Glu-AdT subunit C</shortName>
        <ecNumber evidence="3">6.3.5.-</ecNumber>
    </recommendedName>
</protein>
<evidence type="ECO:0000256" key="3">
    <source>
        <dbReference type="HAMAP-Rule" id="MF_03149"/>
    </source>
</evidence>
<evidence type="ECO:0000313" key="4">
    <source>
        <dbReference type="EnsemblMetazoa" id="MDOA000391-PA"/>
    </source>
</evidence>
<comment type="similarity">
    <text evidence="3">Belongs to the GatC family.</text>
</comment>
<gene>
    <name evidence="4" type="primary">101899551</name>
    <name evidence="6" type="synonym">LOC101899551</name>
</gene>
<dbReference type="KEGG" id="mde:101899551"/>
<dbReference type="SUPFAM" id="SSF141000">
    <property type="entry name" value="Glu-tRNAGln amidotransferase C subunit"/>
    <property type="match status" value="1"/>
</dbReference>
<comment type="function">
    <text evidence="3">Allows the formation of correctly charged Gln-tRNA(Gln) through the transamidation of misacylated Glu-tRNA(Gln) in the mitochondria. The reaction takes place in the presence of glutamine and ATP through an activated gamma-phospho-Glu-tRNA(Gln).</text>
</comment>
<dbReference type="GO" id="GO:0005524">
    <property type="term" value="F:ATP binding"/>
    <property type="evidence" value="ECO:0007669"/>
    <property type="project" value="UniProtKB-KW"/>
</dbReference>
<evidence type="ECO:0000313" key="5">
    <source>
        <dbReference type="Proteomes" id="UP001652621"/>
    </source>
</evidence>
<reference evidence="6" key="2">
    <citation type="submission" date="2025-04" db="UniProtKB">
        <authorList>
            <consortium name="RefSeq"/>
        </authorList>
    </citation>
    <scope>IDENTIFICATION</scope>
    <source>
        <strain evidence="6">Aabys</strain>
    </source>
</reference>
<dbReference type="HAMAP" id="MF_00122">
    <property type="entry name" value="GatC"/>
    <property type="match status" value="1"/>
</dbReference>
<dbReference type="eggNOG" id="KOG4247">
    <property type="taxonomic scope" value="Eukaryota"/>
</dbReference>
<comment type="catalytic activity">
    <reaction evidence="3">
        <text>L-glutamyl-tRNA(Gln) + L-glutamine + ATP + H2O = L-glutaminyl-tRNA(Gln) + L-glutamate + ADP + phosphate + H(+)</text>
        <dbReference type="Rhea" id="RHEA:17521"/>
        <dbReference type="Rhea" id="RHEA-COMP:9681"/>
        <dbReference type="Rhea" id="RHEA-COMP:9684"/>
        <dbReference type="ChEBI" id="CHEBI:15377"/>
        <dbReference type="ChEBI" id="CHEBI:15378"/>
        <dbReference type="ChEBI" id="CHEBI:29985"/>
        <dbReference type="ChEBI" id="CHEBI:30616"/>
        <dbReference type="ChEBI" id="CHEBI:43474"/>
        <dbReference type="ChEBI" id="CHEBI:58359"/>
        <dbReference type="ChEBI" id="CHEBI:78520"/>
        <dbReference type="ChEBI" id="CHEBI:78521"/>
        <dbReference type="ChEBI" id="CHEBI:456216"/>
    </reaction>
</comment>
<dbReference type="GO" id="GO:0030956">
    <property type="term" value="C:glutamyl-tRNA(Gln) amidotransferase complex"/>
    <property type="evidence" value="ECO:0007669"/>
    <property type="project" value="UniProtKB-UniRule"/>
</dbReference>
<dbReference type="VEuPathDB" id="VectorBase:MDOA000391"/>
<keyword evidence="3" id="KW-0648">Protein biosynthesis</keyword>
<comment type="subunit">
    <text evidence="3">Subunit of the heterotrimeric GatCAB amidotransferase (AdT) complex, composed of A, B and C subunits.</text>
</comment>
<keyword evidence="3" id="KW-0436">Ligase</keyword>
<dbReference type="STRING" id="7370.A0A1I8M1V4"/>
<dbReference type="EnsemblMetazoa" id="MDOA000391-RA">
    <property type="protein sequence ID" value="MDOA000391-PA"/>
    <property type="gene ID" value="MDOA000391"/>
</dbReference>
<reference evidence="4" key="1">
    <citation type="submission" date="2020-05" db="UniProtKB">
        <authorList>
            <consortium name="EnsemblMetazoa"/>
        </authorList>
    </citation>
    <scope>IDENTIFICATION</scope>
    <source>
        <strain evidence="4">Aabys</strain>
    </source>
</reference>
<dbReference type="GO" id="GO:0050567">
    <property type="term" value="F:glutaminyl-tRNA synthase (glutamine-hydrolyzing) activity"/>
    <property type="evidence" value="ECO:0007669"/>
    <property type="project" value="UniProtKB-UniRule"/>
</dbReference>
<dbReference type="GO" id="GO:0070681">
    <property type="term" value="P:glutaminyl-tRNAGln biosynthesis via transamidation"/>
    <property type="evidence" value="ECO:0007669"/>
    <property type="project" value="UniProtKB-UniRule"/>
</dbReference>
<dbReference type="EC" id="6.3.5.-" evidence="3"/>
<keyword evidence="5" id="KW-1185">Reference proteome</keyword>
<dbReference type="Proteomes" id="UP001652621">
    <property type="component" value="Unplaced"/>
</dbReference>
<dbReference type="GO" id="GO:0032543">
    <property type="term" value="P:mitochondrial translation"/>
    <property type="evidence" value="ECO:0007669"/>
    <property type="project" value="UniProtKB-UniRule"/>
</dbReference>
<dbReference type="InterPro" id="IPR036113">
    <property type="entry name" value="Asp/Glu-ADT_sf_sub_c"/>
</dbReference>
<organism evidence="4">
    <name type="scientific">Musca domestica</name>
    <name type="common">House fly</name>
    <dbReference type="NCBI Taxonomy" id="7370"/>
    <lineage>
        <taxon>Eukaryota</taxon>
        <taxon>Metazoa</taxon>
        <taxon>Ecdysozoa</taxon>
        <taxon>Arthropoda</taxon>
        <taxon>Hexapoda</taxon>
        <taxon>Insecta</taxon>
        <taxon>Pterygota</taxon>
        <taxon>Neoptera</taxon>
        <taxon>Endopterygota</taxon>
        <taxon>Diptera</taxon>
        <taxon>Brachycera</taxon>
        <taxon>Muscomorpha</taxon>
        <taxon>Muscoidea</taxon>
        <taxon>Muscidae</taxon>
        <taxon>Musca</taxon>
    </lineage>
</organism>
<dbReference type="PANTHER" id="PTHR15004:SF0">
    <property type="entry name" value="GLUTAMYL-TRNA(GLN) AMIDOTRANSFERASE SUBUNIT C, MITOCHONDRIAL"/>
    <property type="match status" value="1"/>
</dbReference>
<dbReference type="InterPro" id="IPR003837">
    <property type="entry name" value="GatC"/>
</dbReference>
<evidence type="ECO:0000313" key="6">
    <source>
        <dbReference type="RefSeq" id="XP_005189291.1"/>
    </source>
</evidence>
<dbReference type="OrthoDB" id="5394539at2759"/>
<dbReference type="AlphaFoldDB" id="A0A1I8M1V4"/>
<dbReference type="RefSeq" id="XP_005189291.1">
    <property type="nucleotide sequence ID" value="XM_005189234.3"/>
</dbReference>
<dbReference type="Pfam" id="PF02686">
    <property type="entry name" value="GatC"/>
    <property type="match status" value="1"/>
</dbReference>
<dbReference type="PANTHER" id="PTHR15004">
    <property type="entry name" value="GLUTAMYL-TRNA(GLN) AMIDOTRANSFERASE SUBUNIT C, MITOCHONDRIAL"/>
    <property type="match status" value="1"/>
</dbReference>
<keyword evidence="1 3" id="KW-0547">Nucleotide-binding</keyword>
<evidence type="ECO:0000256" key="1">
    <source>
        <dbReference type="ARBA" id="ARBA00022741"/>
    </source>
</evidence>
<sequence>MNLFTRSMNFSIRLFRNYCTWRQLNFNRLKHPTKIPQCYETNITKSNNIRIDSKTLQLLERLSLVNLDGREAFEVLQKSICFAESIANTDTDNIKPVYRILFEEPLYLRLDVVTEGNCRDDILQNAQVTDEDYFIAPPGNVPLHQGNVSL</sequence>
<dbReference type="VEuPathDB" id="VectorBase:MDOMA2_020623"/>
<keyword evidence="3" id="KW-0067">ATP-binding</keyword>
<dbReference type="GO" id="GO:0005739">
    <property type="term" value="C:mitochondrion"/>
    <property type="evidence" value="ECO:0007669"/>
    <property type="project" value="UniProtKB-SubCell"/>
</dbReference>
<evidence type="ECO:0000256" key="2">
    <source>
        <dbReference type="ARBA" id="ARBA00023128"/>
    </source>
</evidence>
<comment type="subcellular location">
    <subcellularLocation>
        <location evidence="3">Mitochondrion</location>
    </subcellularLocation>
</comment>
<name>A0A1I8M1V4_MUSDO</name>